<accession>A0A853ER59</accession>
<organism evidence="2 3">
    <name type="scientific">Sanguibacter inulinus</name>
    <dbReference type="NCBI Taxonomy" id="60922"/>
    <lineage>
        <taxon>Bacteria</taxon>
        <taxon>Bacillati</taxon>
        <taxon>Actinomycetota</taxon>
        <taxon>Actinomycetes</taxon>
        <taxon>Micrococcales</taxon>
        <taxon>Sanguibacteraceae</taxon>
        <taxon>Sanguibacter</taxon>
    </lineage>
</organism>
<feature type="domain" description="ATPase BadF/BadG/BcrA/BcrD type" evidence="1">
    <location>
        <begin position="5"/>
        <end position="273"/>
    </location>
</feature>
<dbReference type="Pfam" id="PF01869">
    <property type="entry name" value="BcrAD_BadFG"/>
    <property type="match status" value="1"/>
</dbReference>
<dbReference type="InterPro" id="IPR052519">
    <property type="entry name" value="Euk-type_GlcNAc_Kinase"/>
</dbReference>
<dbReference type="EMBL" id="JACBYE010000002">
    <property type="protein sequence ID" value="NYS92232.1"/>
    <property type="molecule type" value="Genomic_DNA"/>
</dbReference>
<dbReference type="InterPro" id="IPR043129">
    <property type="entry name" value="ATPase_NBD"/>
</dbReference>
<dbReference type="RefSeq" id="WP_179912151.1">
    <property type="nucleotide sequence ID" value="NZ_JACBYE010000002.1"/>
</dbReference>
<name>A0A853ER59_9MICO</name>
<gene>
    <name evidence="2" type="ORF">HZZ10_01590</name>
</gene>
<dbReference type="AlphaFoldDB" id="A0A853ER59"/>
<reference evidence="2 3" key="1">
    <citation type="submission" date="2020-07" db="EMBL/GenBank/DDBJ databases">
        <title>MOT database genomes.</title>
        <authorList>
            <person name="Joseph S."/>
            <person name="Aduse-Opoku J."/>
            <person name="Hashim A."/>
            <person name="Wade W."/>
            <person name="Curtis M."/>
        </authorList>
    </citation>
    <scope>NUCLEOTIDE SEQUENCE [LARGE SCALE GENOMIC DNA]</scope>
    <source>
        <strain evidence="2 3">DSM 100099</strain>
    </source>
</reference>
<dbReference type="SUPFAM" id="SSF53067">
    <property type="entry name" value="Actin-like ATPase domain"/>
    <property type="match status" value="2"/>
</dbReference>
<keyword evidence="3" id="KW-1185">Reference proteome</keyword>
<evidence type="ECO:0000313" key="3">
    <source>
        <dbReference type="Proteomes" id="UP000561011"/>
    </source>
</evidence>
<dbReference type="InterPro" id="IPR002731">
    <property type="entry name" value="ATPase_BadF"/>
</dbReference>
<dbReference type="Proteomes" id="UP000561011">
    <property type="component" value="Unassembled WGS sequence"/>
</dbReference>
<evidence type="ECO:0000313" key="2">
    <source>
        <dbReference type="EMBL" id="NYS92232.1"/>
    </source>
</evidence>
<sequence length="344" mass="34283">MDLVIGADVGGTSTKVALATTTGQLMAYETGPGGNIRSSPADLGTTLRQTLGRALTGHDPSHVRASHLGVSGAGPAAVGTVTALCTTALEGVGVNGPVEVRTDLDIAFASAATGTTGLLLLAGTGAVACSVEDLVTVGRCDGTGWLLGDVGSAVWFGRRALEAAAADLDGRGPATALTSLVLEHHGVDPLDDPRQGLVAAVYPLAVSEHGGLAPLVLTTAAAGDTVAQQVVDEGVDALVRTAHAALTDTLGPGRLRTPRRPAELVLAGGLLTAPGPVRSEVGRRLAHDLDLAPGAVHDALAPVVGALRLAVRAAGGPDLAPETLSTLRTRVTSWTAAGEASPQT</sequence>
<proteinExistence type="predicted"/>
<dbReference type="Gene3D" id="3.30.420.40">
    <property type="match status" value="2"/>
</dbReference>
<dbReference type="PANTHER" id="PTHR43190:SF3">
    <property type="entry name" value="N-ACETYL-D-GLUCOSAMINE KINASE"/>
    <property type="match status" value="1"/>
</dbReference>
<evidence type="ECO:0000259" key="1">
    <source>
        <dbReference type="Pfam" id="PF01869"/>
    </source>
</evidence>
<protein>
    <recommendedName>
        <fullName evidence="1">ATPase BadF/BadG/BcrA/BcrD type domain-containing protein</fullName>
    </recommendedName>
</protein>
<dbReference type="PANTHER" id="PTHR43190">
    <property type="entry name" value="N-ACETYL-D-GLUCOSAMINE KINASE"/>
    <property type="match status" value="1"/>
</dbReference>
<comment type="caution">
    <text evidence="2">The sequence shown here is derived from an EMBL/GenBank/DDBJ whole genome shotgun (WGS) entry which is preliminary data.</text>
</comment>